<organism evidence="2 3">
    <name type="scientific">Corynebacterium sanguinis</name>
    <dbReference type="NCBI Taxonomy" id="2594913"/>
    <lineage>
        <taxon>Bacteria</taxon>
        <taxon>Bacillati</taxon>
        <taxon>Actinomycetota</taxon>
        <taxon>Actinomycetes</taxon>
        <taxon>Mycobacteriales</taxon>
        <taxon>Corynebacteriaceae</taxon>
        <taxon>Corynebacterium</taxon>
    </lineage>
</organism>
<gene>
    <name evidence="2" type="ORF">H0H28_10850</name>
</gene>
<dbReference type="InterPro" id="IPR004843">
    <property type="entry name" value="Calcineurin-like_PHP"/>
</dbReference>
<feature type="non-terminal residue" evidence="2">
    <location>
        <position position="67"/>
    </location>
</feature>
<dbReference type="SUPFAM" id="SSF56300">
    <property type="entry name" value="Metallo-dependent phosphatases"/>
    <property type="match status" value="1"/>
</dbReference>
<dbReference type="InterPro" id="IPR029052">
    <property type="entry name" value="Metallo-depent_PP-like"/>
</dbReference>
<evidence type="ECO:0000313" key="3">
    <source>
        <dbReference type="Proteomes" id="UP000580709"/>
    </source>
</evidence>
<evidence type="ECO:0000259" key="1">
    <source>
        <dbReference type="Pfam" id="PF00149"/>
    </source>
</evidence>
<feature type="domain" description="Calcineurin-like phosphoesterase" evidence="1">
    <location>
        <begin position="5"/>
        <end position="62"/>
    </location>
</feature>
<dbReference type="GO" id="GO:0016787">
    <property type="term" value="F:hydrolase activity"/>
    <property type="evidence" value="ECO:0007669"/>
    <property type="project" value="InterPro"/>
</dbReference>
<dbReference type="Pfam" id="PF00149">
    <property type="entry name" value="Metallophos"/>
    <property type="match status" value="1"/>
</dbReference>
<dbReference type="RefSeq" id="WP_181730038.1">
    <property type="nucleotide sequence ID" value="NZ_JACEOR010000476.1"/>
</dbReference>
<comment type="caution">
    <text evidence="2">The sequence shown here is derived from an EMBL/GenBank/DDBJ whole genome shotgun (WGS) entry which is preliminary data.</text>
</comment>
<sequence length="67" mass="7278">GADAFKVLHISDLHMIPGQDTKIAWVRALDALQPDLVINTGDNLSDLRGVPYVLDALEPLLNRPGAF</sequence>
<dbReference type="EMBL" id="JACEOR010000476">
    <property type="protein sequence ID" value="MBA4505804.1"/>
    <property type="molecule type" value="Genomic_DNA"/>
</dbReference>
<feature type="non-terminal residue" evidence="2">
    <location>
        <position position="1"/>
    </location>
</feature>
<dbReference type="AlphaFoldDB" id="A0A838WVL8"/>
<proteinExistence type="predicted"/>
<name>A0A838WVL8_9CORY</name>
<evidence type="ECO:0000313" key="2">
    <source>
        <dbReference type="EMBL" id="MBA4505804.1"/>
    </source>
</evidence>
<dbReference type="Proteomes" id="UP000580709">
    <property type="component" value="Unassembled WGS sequence"/>
</dbReference>
<reference evidence="2 3" key="1">
    <citation type="submission" date="2020-07" db="EMBL/GenBank/DDBJ databases">
        <authorList>
            <person name="Khare M."/>
        </authorList>
    </citation>
    <scope>NUCLEOTIDE SEQUENCE [LARGE SCALE GENOMIC DNA]</scope>
    <source>
        <strain evidence="2 3">P8776</strain>
    </source>
</reference>
<keyword evidence="3" id="KW-1185">Reference proteome</keyword>
<protein>
    <submittedName>
        <fullName evidence="2">Metallophosphoesterase</fullName>
    </submittedName>
</protein>
<accession>A0A838WVL8</accession>